<name>A0AAW0F585_9TRYP</name>
<dbReference type="Proteomes" id="UP001430356">
    <property type="component" value="Unassembled WGS sequence"/>
</dbReference>
<feature type="compositionally biased region" description="Polar residues" evidence="1">
    <location>
        <begin position="40"/>
        <end position="49"/>
    </location>
</feature>
<feature type="compositionally biased region" description="Low complexity" evidence="1">
    <location>
        <begin position="484"/>
        <end position="499"/>
    </location>
</feature>
<gene>
    <name evidence="2" type="ORF">NESM_000203800</name>
</gene>
<dbReference type="EMBL" id="JAECZO010000015">
    <property type="protein sequence ID" value="KAK7201413.1"/>
    <property type="molecule type" value="Genomic_DNA"/>
</dbReference>
<evidence type="ECO:0000256" key="1">
    <source>
        <dbReference type="SAM" id="MobiDB-lite"/>
    </source>
</evidence>
<protein>
    <submittedName>
        <fullName evidence="2">Uncharacterized protein</fullName>
    </submittedName>
</protein>
<keyword evidence="3" id="KW-1185">Reference proteome</keyword>
<feature type="region of interest" description="Disordered" evidence="1">
    <location>
        <begin position="24"/>
        <end position="49"/>
    </location>
</feature>
<accession>A0AAW0F585</accession>
<evidence type="ECO:0000313" key="2">
    <source>
        <dbReference type="EMBL" id="KAK7201413.1"/>
    </source>
</evidence>
<evidence type="ECO:0000313" key="3">
    <source>
        <dbReference type="Proteomes" id="UP001430356"/>
    </source>
</evidence>
<dbReference type="AlphaFoldDB" id="A0AAW0F585"/>
<comment type="caution">
    <text evidence="2">The sequence shown here is derived from an EMBL/GenBank/DDBJ whole genome shotgun (WGS) entry which is preliminary data.</text>
</comment>
<organism evidence="2 3">
    <name type="scientific">Novymonas esmeraldas</name>
    <dbReference type="NCBI Taxonomy" id="1808958"/>
    <lineage>
        <taxon>Eukaryota</taxon>
        <taxon>Discoba</taxon>
        <taxon>Euglenozoa</taxon>
        <taxon>Kinetoplastea</taxon>
        <taxon>Metakinetoplastina</taxon>
        <taxon>Trypanosomatida</taxon>
        <taxon>Trypanosomatidae</taxon>
        <taxon>Novymonas</taxon>
    </lineage>
</organism>
<reference evidence="2 3" key="1">
    <citation type="journal article" date="2021" name="MBio">
        <title>A New Model Trypanosomatid, Novymonas esmeraldas: Genomic Perception of Its 'Candidatus Pandoraea novymonadis' Endosymbiont.</title>
        <authorList>
            <person name="Zakharova A."/>
            <person name="Saura A."/>
            <person name="Butenko A."/>
            <person name="Podesvova L."/>
            <person name="Warmusova S."/>
            <person name="Kostygov A.Y."/>
            <person name="Nenarokova A."/>
            <person name="Lukes J."/>
            <person name="Opperdoes F.R."/>
            <person name="Yurchenko V."/>
        </authorList>
    </citation>
    <scope>NUCLEOTIDE SEQUENCE [LARGE SCALE GENOMIC DNA]</scope>
    <source>
        <strain evidence="2 3">E262AT.01</strain>
    </source>
</reference>
<sequence>MSTTSLAQLPRLFNCAILLSAEEDDVDEDGAPREHRDGSAASTDTSRSPTMVAGASRLYFTGSGTTAKLTSLQRFLKVEEAHRTCPLLRVLQLAPQAPTNNAQPLVYVEHDRASASATFFDEAEAPHTEAVLTTCTSVCTQDAVPAGWFAGPVEAAVSVFQDFMAPRNATPFWRFLTGVVRHHAQHFRSGAVLVELQGVLVPTFEAEEDTVYSVDLFDDFLQDSEADRGDGGAAEERRTAAKVRVTSMDDLHRVMAYLRQHWPRLEQDFGSSHLIVYARWYTAAGGDQHARTPTPPPPAAAEQTACLVWLQNDAVAGGRDGVYADAALEALLDELTLAAASISTPSEAASVLQEAGVSAFCEECGLTHTLRKVLRKHFPAVVLRRRPLFHWVLSLPAHHRLRTSRHDTDVTAVRFRPDAAVSRAMWSATEMLVHWQLLCDAAHVAGREALQRRFGSAGRSPRQVLSAPPRVHGPPPRVPRQRRAVQQSGQGLQSLSGGSALDRQRGKVNVSHLYGVEEGRSEEGSRRSTPRESLLAASGLFHSLRSASEDAANDSALLAAEETFGSYPKLTTRAVQRITRVRSTTHSAQ</sequence>
<feature type="region of interest" description="Disordered" evidence="1">
    <location>
        <begin position="453"/>
        <end position="503"/>
    </location>
</feature>
<proteinExistence type="predicted"/>